<feature type="domain" description="O-methyltransferase dimerisation" evidence="6">
    <location>
        <begin position="19"/>
        <end position="108"/>
    </location>
</feature>
<dbReference type="InterPro" id="IPR001077">
    <property type="entry name" value="COMT_C"/>
</dbReference>
<dbReference type="EMBL" id="EQ973954">
    <property type="protein sequence ID" value="EEF37287.1"/>
    <property type="molecule type" value="Genomic_DNA"/>
</dbReference>
<dbReference type="OMA" id="FHIMEDE"/>
<dbReference type="GO" id="GO:0008171">
    <property type="term" value="F:O-methyltransferase activity"/>
    <property type="evidence" value="ECO:0000318"/>
    <property type="project" value="GO_Central"/>
</dbReference>
<dbReference type="InterPro" id="IPR012967">
    <property type="entry name" value="COMT_dimerisation"/>
</dbReference>
<evidence type="ECO:0000259" key="6">
    <source>
        <dbReference type="Pfam" id="PF08100"/>
    </source>
</evidence>
<evidence type="ECO:0000313" key="8">
    <source>
        <dbReference type="Proteomes" id="UP000008311"/>
    </source>
</evidence>
<dbReference type="InterPro" id="IPR036390">
    <property type="entry name" value="WH_DNA-bd_sf"/>
</dbReference>
<evidence type="ECO:0000313" key="7">
    <source>
        <dbReference type="EMBL" id="EEF37287.1"/>
    </source>
</evidence>
<dbReference type="GO" id="GO:0050630">
    <property type="term" value="F:(iso)eugenol O-methyltransferase activity"/>
    <property type="evidence" value="ECO:0007669"/>
    <property type="project" value="UniProtKB-EC"/>
</dbReference>
<protein>
    <submittedName>
        <fullName evidence="7">O-methyltransferase, putative</fullName>
        <ecNumber evidence="7">2.1.1.146</ecNumber>
    </submittedName>
</protein>
<dbReference type="PIRSF" id="PIRSF005739">
    <property type="entry name" value="O-mtase"/>
    <property type="match status" value="1"/>
</dbReference>
<keyword evidence="3" id="KW-0949">S-adenosyl-L-methionine</keyword>
<dbReference type="KEGG" id="rcu:8283799"/>
<dbReference type="Gene3D" id="3.40.50.150">
    <property type="entry name" value="Vaccinia Virus protein VP39"/>
    <property type="match status" value="1"/>
</dbReference>
<dbReference type="PANTHER" id="PTHR11746">
    <property type="entry name" value="O-METHYLTRANSFERASE"/>
    <property type="match status" value="1"/>
</dbReference>
<dbReference type="InParanoid" id="B9SGP1"/>
<dbReference type="InterPro" id="IPR036388">
    <property type="entry name" value="WH-like_DNA-bd_sf"/>
</dbReference>
<reference evidence="8" key="1">
    <citation type="journal article" date="2010" name="Nat. Biotechnol.">
        <title>Draft genome sequence of the oilseed species Ricinus communis.</title>
        <authorList>
            <person name="Chan A.P."/>
            <person name="Crabtree J."/>
            <person name="Zhao Q."/>
            <person name="Lorenzi H."/>
            <person name="Orvis J."/>
            <person name="Puiu D."/>
            <person name="Melake-Berhan A."/>
            <person name="Jones K.M."/>
            <person name="Redman J."/>
            <person name="Chen G."/>
            <person name="Cahoon E.B."/>
            <person name="Gedil M."/>
            <person name="Stanke M."/>
            <person name="Haas B.J."/>
            <person name="Wortman J.R."/>
            <person name="Fraser-Liggett C.M."/>
            <person name="Ravel J."/>
            <person name="Rabinowicz P.D."/>
        </authorList>
    </citation>
    <scope>NUCLEOTIDE SEQUENCE [LARGE SCALE GENOMIC DNA]</scope>
    <source>
        <strain evidence="8">cv. Hale</strain>
    </source>
</reference>
<evidence type="ECO:0000256" key="2">
    <source>
        <dbReference type="ARBA" id="ARBA00022679"/>
    </source>
</evidence>
<dbReference type="GO" id="GO:0032259">
    <property type="term" value="P:methylation"/>
    <property type="evidence" value="ECO:0000318"/>
    <property type="project" value="GO_Central"/>
</dbReference>
<evidence type="ECO:0000256" key="1">
    <source>
        <dbReference type="ARBA" id="ARBA00022603"/>
    </source>
</evidence>
<dbReference type="CDD" id="cd02440">
    <property type="entry name" value="AdoMet_MTases"/>
    <property type="match status" value="1"/>
</dbReference>
<dbReference type="AlphaFoldDB" id="B9SGP1"/>
<dbReference type="Pfam" id="PF00891">
    <property type="entry name" value="Methyltransf_2"/>
    <property type="match status" value="1"/>
</dbReference>
<keyword evidence="8" id="KW-1185">Reference proteome</keyword>
<evidence type="ECO:0000256" key="4">
    <source>
        <dbReference type="PIRSR" id="PIRSR005739-1"/>
    </source>
</evidence>
<dbReference type="SUPFAM" id="SSF46785">
    <property type="entry name" value="Winged helix' DNA-binding domain"/>
    <property type="match status" value="1"/>
</dbReference>
<dbReference type="Pfam" id="PF08100">
    <property type="entry name" value="Dimerisation"/>
    <property type="match status" value="1"/>
</dbReference>
<dbReference type="eggNOG" id="KOG3178">
    <property type="taxonomic scope" value="Eukaryota"/>
</dbReference>
<dbReference type="Proteomes" id="UP000008311">
    <property type="component" value="Unassembled WGS sequence"/>
</dbReference>
<keyword evidence="1 7" id="KW-0489">Methyltransferase</keyword>
<dbReference type="Gene3D" id="1.10.10.10">
    <property type="entry name" value="Winged helix-like DNA-binding domain superfamily/Winged helix DNA-binding domain"/>
    <property type="match status" value="1"/>
</dbReference>
<dbReference type="EC" id="2.1.1.146" evidence="7"/>
<name>B9SGP1_RICCO</name>
<dbReference type="OrthoDB" id="810035at2759"/>
<proteinExistence type="predicted"/>
<dbReference type="PROSITE" id="PS51683">
    <property type="entry name" value="SAM_OMT_II"/>
    <property type="match status" value="1"/>
</dbReference>
<dbReference type="GO" id="GO:0009717">
    <property type="term" value="P:isoflavonoid biosynthetic process"/>
    <property type="evidence" value="ECO:0007669"/>
    <property type="project" value="UniProtKB-ARBA"/>
</dbReference>
<dbReference type="SUPFAM" id="SSF53335">
    <property type="entry name" value="S-adenosyl-L-methionine-dependent methyltransferases"/>
    <property type="match status" value="1"/>
</dbReference>
<dbReference type="GO" id="GO:0046983">
    <property type="term" value="F:protein dimerization activity"/>
    <property type="evidence" value="ECO:0007669"/>
    <property type="project" value="InterPro"/>
</dbReference>
<feature type="domain" description="O-methyltransferase C-terminal" evidence="5">
    <location>
        <begin position="129"/>
        <end position="338"/>
    </location>
</feature>
<dbReference type="InterPro" id="IPR016461">
    <property type="entry name" value="COMT-like"/>
</dbReference>
<organism evidence="7 8">
    <name type="scientific">Ricinus communis</name>
    <name type="common">Castor bean</name>
    <dbReference type="NCBI Taxonomy" id="3988"/>
    <lineage>
        <taxon>Eukaryota</taxon>
        <taxon>Viridiplantae</taxon>
        <taxon>Streptophyta</taxon>
        <taxon>Embryophyta</taxon>
        <taxon>Tracheophyta</taxon>
        <taxon>Spermatophyta</taxon>
        <taxon>Magnoliopsida</taxon>
        <taxon>eudicotyledons</taxon>
        <taxon>Gunneridae</taxon>
        <taxon>Pentapetalae</taxon>
        <taxon>rosids</taxon>
        <taxon>fabids</taxon>
        <taxon>Malpighiales</taxon>
        <taxon>Euphorbiaceae</taxon>
        <taxon>Acalyphoideae</taxon>
        <taxon>Acalypheae</taxon>
        <taxon>Ricinus</taxon>
    </lineage>
</organism>
<evidence type="ECO:0000256" key="3">
    <source>
        <dbReference type="ARBA" id="ARBA00022691"/>
    </source>
</evidence>
<accession>B9SGP1</accession>
<dbReference type="FunFam" id="3.40.50.150:FF:000057">
    <property type="entry name" value="O-methyltransferase ZRP4"/>
    <property type="match status" value="1"/>
</dbReference>
<dbReference type="InterPro" id="IPR029063">
    <property type="entry name" value="SAM-dependent_MTases_sf"/>
</dbReference>
<gene>
    <name evidence="7" type="ORF">RCOM_0554590</name>
</gene>
<dbReference type="GO" id="GO:0008757">
    <property type="term" value="F:S-adenosylmethionine-dependent methyltransferase activity"/>
    <property type="evidence" value="ECO:0000318"/>
    <property type="project" value="GO_Central"/>
</dbReference>
<keyword evidence="2 7" id="KW-0808">Transferase</keyword>
<sequence>MADGKYDANELLQAQAHIWNHIFSFINSMSLKSAVQLGIPDAIHSHGRPISLSQLIAALPIHPAKARGIPRLMRILIHSGFFAKAKIEEKDEEEGYVLTNASKLLLKDNPLSIAPFLLAMLDPILIKPWHYLSTWFQNDDATAFDTAHGMGFWEYTASDPNLNNFFNEAMASDARLVMKVLIDEHKGLFEGLKSLVDVGGGTGTMAAAIAKAFPQLECTVFDLPHVVVGLQGTENLKYVAGDMFEAIPPADAVLLKWIMHGWTHEGCVKLLKLCKEAIKGKKGGKLIIVDLVLESQHVTDHQDVETQFFFDILLMTLQTGKEKNNKDWGKLFMDAGFSDYKINPILGLRSVIEVYP</sequence>
<feature type="active site" description="Proton acceptor" evidence="4">
    <location>
        <position position="260"/>
    </location>
</feature>
<evidence type="ECO:0000259" key="5">
    <source>
        <dbReference type="Pfam" id="PF00891"/>
    </source>
</evidence>
<dbReference type="FunFam" id="1.10.10.10:FF:000213">
    <property type="entry name" value="Coniferyl alcohol 9-O-methyltransferase"/>
    <property type="match status" value="1"/>
</dbReference>